<dbReference type="InterPro" id="IPR003776">
    <property type="entry name" value="YcaO-like_dom"/>
</dbReference>
<proteinExistence type="predicted"/>
<comment type="caution">
    <text evidence="2">The sequence shown here is derived from an EMBL/GenBank/DDBJ whole genome shotgun (WGS) entry which is preliminary data.</text>
</comment>
<dbReference type="Pfam" id="PF02624">
    <property type="entry name" value="YcaO"/>
    <property type="match status" value="1"/>
</dbReference>
<dbReference type="Gene3D" id="3.30.1330.230">
    <property type="match status" value="2"/>
</dbReference>
<dbReference type="RefSeq" id="WP_271090133.1">
    <property type="nucleotide sequence ID" value="NZ_JAPJZH010000007.1"/>
</dbReference>
<sequence>MDILSPDPGLKDRVGGRQRVCPAEDTLARILPLKDLFGITRIANVTGLDRVGLPVFLATRPNARSVAVSQGKGIREADARASALMEAVEIWHAEHYDRPMRFSSVRELSNAHALIDIGRLPEVAGSRFDVSLRMLWAEAVDLMGGDDLLVPFEMVHADYTHPVQPGHGCFPASTNGLSSGNHPLEAICHGICEVVERDALAIWHYAPAEQQARRGVDPASVDDADCLAAMARIEAAGLRLGIWDLTSDIGVATFLCAVLEDGAAAGHVGIGSGTHLERGVALRRALTEAAQTRLNYISGARDDLMPAEFTAGGRDEKAVAVRRMLENNPCARPFSTVPTQRNETLKEDLACLLDALRGAGVDQVAAVDLARSEVDIPVVRIIIPGLEAPHDDVTYVPGQRAFQGFECGKVPA</sequence>
<name>A0ABT4VNU3_9HYPH</name>
<dbReference type="EMBL" id="JAPJZH010000007">
    <property type="protein sequence ID" value="MDA4846393.1"/>
    <property type="molecule type" value="Genomic_DNA"/>
</dbReference>
<keyword evidence="3" id="KW-1185">Reference proteome</keyword>
<dbReference type="PANTHER" id="PTHR37809">
    <property type="entry name" value="RIBOSOMAL PROTEIN S12 METHYLTHIOTRANSFERASE ACCESSORY FACTOR YCAO"/>
    <property type="match status" value="1"/>
</dbReference>
<evidence type="ECO:0000313" key="3">
    <source>
        <dbReference type="Proteomes" id="UP001148313"/>
    </source>
</evidence>
<accession>A0ABT4VNU3</accession>
<gene>
    <name evidence="2" type="ORF">OOZ53_13585</name>
</gene>
<dbReference type="PANTHER" id="PTHR37809:SF1">
    <property type="entry name" value="RIBOSOMAL PROTEIN S12 METHYLTHIOTRANSFERASE ACCESSORY FACTOR YCAO"/>
    <property type="match status" value="1"/>
</dbReference>
<evidence type="ECO:0000259" key="1">
    <source>
        <dbReference type="PROSITE" id="PS51664"/>
    </source>
</evidence>
<dbReference type="Proteomes" id="UP001148313">
    <property type="component" value="Unassembled WGS sequence"/>
</dbReference>
<dbReference type="PROSITE" id="PS51664">
    <property type="entry name" value="YCAO"/>
    <property type="match status" value="1"/>
</dbReference>
<feature type="domain" description="YcaO" evidence="1">
    <location>
        <begin position="71"/>
        <end position="412"/>
    </location>
</feature>
<protein>
    <submittedName>
        <fullName evidence="2">YcaO-like family protein</fullName>
    </submittedName>
</protein>
<evidence type="ECO:0000313" key="2">
    <source>
        <dbReference type="EMBL" id="MDA4846393.1"/>
    </source>
</evidence>
<reference evidence="2" key="1">
    <citation type="submission" date="2022-11" db="EMBL/GenBank/DDBJ databases">
        <title>Hoeflea poritis sp. nov., isolated from scleractinian coral Porites lutea.</title>
        <authorList>
            <person name="Zhang G."/>
            <person name="Wei Q."/>
            <person name="Cai L."/>
        </authorList>
    </citation>
    <scope>NUCLEOTIDE SEQUENCE</scope>
    <source>
        <strain evidence="2">E7-10</strain>
    </source>
</reference>
<organism evidence="2 3">
    <name type="scientific">Hoeflea poritis</name>
    <dbReference type="NCBI Taxonomy" id="2993659"/>
    <lineage>
        <taxon>Bacteria</taxon>
        <taxon>Pseudomonadati</taxon>
        <taxon>Pseudomonadota</taxon>
        <taxon>Alphaproteobacteria</taxon>
        <taxon>Hyphomicrobiales</taxon>
        <taxon>Rhizobiaceae</taxon>
        <taxon>Hoeflea</taxon>
    </lineage>
</organism>
<dbReference type="NCBIfam" id="TIGR00702">
    <property type="entry name" value="YcaO-type kinase domain"/>
    <property type="match status" value="1"/>
</dbReference>